<protein>
    <recommendedName>
        <fullName evidence="2">C-type lectin domain-containing protein</fullName>
    </recommendedName>
</protein>
<gene>
    <name evidence="3" type="ORF">pdam_00018595</name>
</gene>
<reference evidence="3 4" key="1">
    <citation type="journal article" date="2018" name="Sci. Rep.">
        <title>Comparative analysis of the Pocillopora damicornis genome highlights role of immune system in coral evolution.</title>
        <authorList>
            <person name="Cunning R."/>
            <person name="Bay R.A."/>
            <person name="Gillette P."/>
            <person name="Baker A.C."/>
            <person name="Traylor-Knowles N."/>
        </authorList>
    </citation>
    <scope>NUCLEOTIDE SEQUENCE [LARGE SCALE GENOMIC DNA]</scope>
    <source>
        <strain evidence="3">RSMAS</strain>
        <tissue evidence="3">Whole animal</tissue>
    </source>
</reference>
<dbReference type="Pfam" id="PF00059">
    <property type="entry name" value="Lectin_C"/>
    <property type="match status" value="1"/>
</dbReference>
<dbReference type="PANTHER" id="PTHR47635">
    <property type="entry name" value="CUB DOMAIN-CONTAINING PROTEIN"/>
    <property type="match status" value="1"/>
</dbReference>
<dbReference type="OrthoDB" id="5953279at2759"/>
<name>A0A3M6UM63_POCDA</name>
<dbReference type="Pfam" id="PF13385">
    <property type="entry name" value="Laminin_G_3"/>
    <property type="match status" value="1"/>
</dbReference>
<dbReference type="InterPro" id="IPR016186">
    <property type="entry name" value="C-type_lectin-like/link_sf"/>
</dbReference>
<feature type="region of interest" description="Disordered" evidence="1">
    <location>
        <begin position="565"/>
        <end position="599"/>
    </location>
</feature>
<comment type="caution">
    <text evidence="3">The sequence shown here is derived from an EMBL/GenBank/DDBJ whole genome shotgun (WGS) entry which is preliminary data.</text>
</comment>
<sequence>MGKDLAMIHTSYKTWLCNAALFALICAAFGAGVLLGPIVTARGKNELTRNLHCSPDGDKASQFASNPQRRLKSECISRGQLKDFMKQWSRTLGDLIKEKMLNATKKKLNHAIRKFSKNKDVQTQRTMEALINNMLANWTSQLLQQNNVLMPSEKPVTARSPETKGSTERKTVKSTTKPDLEVIEVDFVEPTSQDTSVSIPVPIALYPLNGKYKTWDVSGRSNPNGNAHGVRLAPGPDGNPQGSYQFSGKSSSFIAFPNKGALTAKYSITLLAWVNVESKGGPIFNYNPKGWGVSLWVNSKLFLAAKFIEDDSGCRTCLVSALPLKENVWSYVGMSYDRTSGIAKLLVNGRVSSKRNIGTTIGDLSTSWNVRMGARATKDGNYFKGRISRMQVYDRALTQREVEVVSSTLTAGICPQGWTGFHSSCYLLFNRLTNQWNHARQVCREHGGDLVKIESPEENHFVYTLAYSKAADKKYMWIGLLRGSSSEQFAWVHTSPPILYSNWAIEEPNNLHGRGENCGHIYIWKGDKAMQWNDELCVNPTIGPMIFMCEMKPLDLELKPINSGNSVIEGGSGEGESGSGESASGWASGDVNTFPSRLD</sequence>
<organism evidence="3 4">
    <name type="scientific">Pocillopora damicornis</name>
    <name type="common">Cauliflower coral</name>
    <name type="synonym">Millepora damicornis</name>
    <dbReference type="NCBI Taxonomy" id="46731"/>
    <lineage>
        <taxon>Eukaryota</taxon>
        <taxon>Metazoa</taxon>
        <taxon>Cnidaria</taxon>
        <taxon>Anthozoa</taxon>
        <taxon>Hexacorallia</taxon>
        <taxon>Scleractinia</taxon>
        <taxon>Astrocoeniina</taxon>
        <taxon>Pocilloporidae</taxon>
        <taxon>Pocillopora</taxon>
    </lineage>
</organism>
<feature type="compositionally biased region" description="Polar residues" evidence="1">
    <location>
        <begin position="590"/>
        <end position="599"/>
    </location>
</feature>
<dbReference type="Proteomes" id="UP000275408">
    <property type="component" value="Unassembled WGS sequence"/>
</dbReference>
<dbReference type="InterPro" id="IPR001304">
    <property type="entry name" value="C-type_lectin-like"/>
</dbReference>
<dbReference type="InterPro" id="IPR016187">
    <property type="entry name" value="CTDL_fold"/>
</dbReference>
<dbReference type="AlphaFoldDB" id="A0A3M6UM63"/>
<dbReference type="CDD" id="cd00037">
    <property type="entry name" value="CLECT"/>
    <property type="match status" value="1"/>
</dbReference>
<accession>A0A3M6UM63</accession>
<feature type="compositionally biased region" description="Basic and acidic residues" evidence="1">
    <location>
        <begin position="161"/>
        <end position="175"/>
    </location>
</feature>
<dbReference type="SUPFAM" id="SSF49899">
    <property type="entry name" value="Concanavalin A-like lectins/glucanases"/>
    <property type="match status" value="1"/>
</dbReference>
<dbReference type="SUPFAM" id="SSF56436">
    <property type="entry name" value="C-type lectin-like"/>
    <property type="match status" value="1"/>
</dbReference>
<feature type="region of interest" description="Disordered" evidence="1">
    <location>
        <begin position="150"/>
        <end position="175"/>
    </location>
</feature>
<evidence type="ECO:0000313" key="3">
    <source>
        <dbReference type="EMBL" id="RMX54773.1"/>
    </source>
</evidence>
<dbReference type="Gene3D" id="3.10.100.10">
    <property type="entry name" value="Mannose-Binding Protein A, subunit A"/>
    <property type="match status" value="1"/>
</dbReference>
<feature type="compositionally biased region" description="Low complexity" evidence="1">
    <location>
        <begin position="579"/>
        <end position="589"/>
    </location>
</feature>
<dbReference type="InterPro" id="IPR013320">
    <property type="entry name" value="ConA-like_dom_sf"/>
</dbReference>
<feature type="domain" description="C-type lectin" evidence="2">
    <location>
        <begin position="421"/>
        <end position="537"/>
    </location>
</feature>
<proteinExistence type="predicted"/>
<dbReference type="EMBL" id="RCHS01001191">
    <property type="protein sequence ID" value="RMX54773.1"/>
    <property type="molecule type" value="Genomic_DNA"/>
</dbReference>
<dbReference type="PANTHER" id="PTHR47635:SF2">
    <property type="entry name" value="LAMG-LIKE JELLYROLL FOLD DOMAIN-CONTAINING PROTEIN"/>
    <property type="match status" value="1"/>
</dbReference>
<dbReference type="Gene3D" id="2.60.120.200">
    <property type="match status" value="1"/>
</dbReference>
<evidence type="ECO:0000313" key="4">
    <source>
        <dbReference type="Proteomes" id="UP000275408"/>
    </source>
</evidence>
<evidence type="ECO:0000256" key="1">
    <source>
        <dbReference type="SAM" id="MobiDB-lite"/>
    </source>
</evidence>
<dbReference type="SMART" id="SM00034">
    <property type="entry name" value="CLECT"/>
    <property type="match status" value="1"/>
</dbReference>
<evidence type="ECO:0000259" key="2">
    <source>
        <dbReference type="PROSITE" id="PS50041"/>
    </source>
</evidence>
<keyword evidence="4" id="KW-1185">Reference proteome</keyword>
<dbReference type="PROSITE" id="PS50041">
    <property type="entry name" value="C_TYPE_LECTIN_2"/>
    <property type="match status" value="1"/>
</dbReference>